<dbReference type="Proteomes" id="UP000664096">
    <property type="component" value="Unassembled WGS sequence"/>
</dbReference>
<protein>
    <recommendedName>
        <fullName evidence="9">tRNA-dihydrouridine(20/20a) synthase</fullName>
        <ecNumber evidence="9">1.3.1.91</ecNumber>
    </recommendedName>
    <alternativeName>
        <fullName evidence="9">U20-specific dihydrouridine synthase</fullName>
        <shortName evidence="9">U20-specific Dus</shortName>
    </alternativeName>
    <alternativeName>
        <fullName evidence="9">tRNA-dihydrouridine synthase A</fullName>
    </alternativeName>
</protein>
<feature type="active site" description="Proton donor" evidence="9 11">
    <location>
        <position position="136"/>
    </location>
</feature>
<evidence type="ECO:0000256" key="5">
    <source>
        <dbReference type="ARBA" id="ARBA00022694"/>
    </source>
</evidence>
<dbReference type="GO" id="GO:0050660">
    <property type="term" value="F:flavin adenine dinucleotide binding"/>
    <property type="evidence" value="ECO:0007669"/>
    <property type="project" value="InterPro"/>
</dbReference>
<keyword evidence="2 9" id="KW-0820">tRNA-binding</keyword>
<feature type="binding site" evidence="9 12">
    <location>
        <position position="175"/>
    </location>
    <ligand>
        <name>FMN</name>
        <dbReference type="ChEBI" id="CHEBI:58210"/>
    </ligand>
</feature>
<dbReference type="InterPro" id="IPR035587">
    <property type="entry name" value="DUS-like_FMN-bd"/>
</dbReference>
<dbReference type="GO" id="GO:0000049">
    <property type="term" value="F:tRNA binding"/>
    <property type="evidence" value="ECO:0007669"/>
    <property type="project" value="UniProtKB-UniRule"/>
</dbReference>
<dbReference type="InterPro" id="IPR018517">
    <property type="entry name" value="tRNA_hU_synthase_CS"/>
</dbReference>
<keyword evidence="3 9" id="KW-0285">Flavoprotein</keyword>
<comment type="cofactor">
    <cofactor evidence="1 9 10 12">
        <name>FMN</name>
        <dbReference type="ChEBI" id="CHEBI:58210"/>
    </cofactor>
</comment>
<comment type="similarity">
    <text evidence="10">Belongs to the dus family.</text>
</comment>
<dbReference type="GO" id="GO:0010181">
    <property type="term" value="F:FMN binding"/>
    <property type="evidence" value="ECO:0007669"/>
    <property type="project" value="UniProtKB-UniRule"/>
</dbReference>
<dbReference type="AlphaFoldDB" id="A0A939EBQ1"/>
<organism evidence="14 15">
    <name type="scientific">Roseibium aggregatum</name>
    <dbReference type="NCBI Taxonomy" id="187304"/>
    <lineage>
        <taxon>Bacteria</taxon>
        <taxon>Pseudomonadati</taxon>
        <taxon>Pseudomonadota</taxon>
        <taxon>Alphaproteobacteria</taxon>
        <taxon>Hyphomicrobiales</taxon>
        <taxon>Stappiaceae</taxon>
        <taxon>Roseibium</taxon>
    </lineage>
</organism>
<proteinExistence type="inferred from homology"/>
<evidence type="ECO:0000256" key="4">
    <source>
        <dbReference type="ARBA" id="ARBA00022643"/>
    </source>
</evidence>
<dbReference type="EMBL" id="JAEKJZ010000001">
    <property type="protein sequence ID" value="MBN9670262.1"/>
    <property type="molecule type" value="Genomic_DNA"/>
</dbReference>
<dbReference type="Pfam" id="PF01207">
    <property type="entry name" value="Dus"/>
    <property type="match status" value="1"/>
</dbReference>
<comment type="function">
    <text evidence="9">Catalyzes the synthesis of 5,6-dihydrouridine (D), a modified base found in the D-loop of most tRNAs, via the reduction of the C5-C6 double bond in target uridines. Specifically modifies U20 and U20a in tRNAs.</text>
</comment>
<dbReference type="PANTHER" id="PTHR42907:SF1">
    <property type="entry name" value="FMN-LINKED OXIDOREDUCTASES SUPERFAMILY PROTEIN"/>
    <property type="match status" value="1"/>
</dbReference>
<feature type="site" description="Interacts with tRNA" evidence="9">
    <location>
        <position position="133"/>
    </location>
</feature>
<comment type="catalytic activity">
    <reaction evidence="9">
        <text>5,6-dihydrouridine(20) in tRNA + NADP(+) = uridine(20) in tRNA + NADPH + H(+)</text>
        <dbReference type="Rhea" id="RHEA:53336"/>
        <dbReference type="Rhea" id="RHEA-COMP:13533"/>
        <dbReference type="Rhea" id="RHEA-COMP:13534"/>
        <dbReference type="ChEBI" id="CHEBI:15378"/>
        <dbReference type="ChEBI" id="CHEBI:57783"/>
        <dbReference type="ChEBI" id="CHEBI:58349"/>
        <dbReference type="ChEBI" id="CHEBI:65315"/>
        <dbReference type="ChEBI" id="CHEBI:74443"/>
        <dbReference type="EC" id="1.3.1.91"/>
    </reaction>
</comment>
<dbReference type="NCBIfam" id="NF008774">
    <property type="entry name" value="PRK11815.1"/>
    <property type="match status" value="1"/>
</dbReference>
<evidence type="ECO:0000256" key="9">
    <source>
        <dbReference type="HAMAP-Rule" id="MF_02041"/>
    </source>
</evidence>
<dbReference type="InterPro" id="IPR001269">
    <property type="entry name" value="DUS_fam"/>
</dbReference>
<evidence type="ECO:0000256" key="10">
    <source>
        <dbReference type="PIRNR" id="PIRNR006621"/>
    </source>
</evidence>
<dbReference type="PIRSF" id="PIRSF006621">
    <property type="entry name" value="Dus"/>
    <property type="match status" value="1"/>
</dbReference>
<dbReference type="InterPro" id="IPR004653">
    <property type="entry name" value="DusA"/>
</dbReference>
<feature type="site" description="Interacts with tRNA" evidence="9">
    <location>
        <position position="222"/>
    </location>
</feature>
<gene>
    <name evidence="9 14" type="primary">dusA</name>
    <name evidence="14" type="ORF">JF539_07925</name>
</gene>
<reference evidence="14" key="1">
    <citation type="submission" date="2020-12" db="EMBL/GenBank/DDBJ databases">
        <title>Oil enriched cultivation method for isolating marine PHA-producing bacteria.</title>
        <authorList>
            <person name="Zheng W."/>
            <person name="Yu S."/>
            <person name="Huang Y."/>
        </authorList>
    </citation>
    <scope>NUCLEOTIDE SEQUENCE</scope>
    <source>
        <strain evidence="14">SY-2-12</strain>
    </source>
</reference>
<comment type="catalytic activity">
    <reaction evidence="9">
        <text>5,6-dihydrouridine(20) in tRNA + NAD(+) = uridine(20) in tRNA + NADH + H(+)</text>
        <dbReference type="Rhea" id="RHEA:53340"/>
        <dbReference type="Rhea" id="RHEA-COMP:13533"/>
        <dbReference type="Rhea" id="RHEA-COMP:13534"/>
        <dbReference type="ChEBI" id="CHEBI:15378"/>
        <dbReference type="ChEBI" id="CHEBI:57540"/>
        <dbReference type="ChEBI" id="CHEBI:57945"/>
        <dbReference type="ChEBI" id="CHEBI:65315"/>
        <dbReference type="ChEBI" id="CHEBI:74443"/>
        <dbReference type="EC" id="1.3.1.91"/>
    </reaction>
</comment>
<feature type="binding site" evidence="9 12">
    <location>
        <begin position="269"/>
        <end position="270"/>
    </location>
    <ligand>
        <name>FMN</name>
        <dbReference type="ChEBI" id="CHEBI:58210"/>
    </ligand>
</feature>
<dbReference type="SUPFAM" id="SSF51395">
    <property type="entry name" value="FMN-linked oxidoreductases"/>
    <property type="match status" value="1"/>
</dbReference>
<evidence type="ECO:0000256" key="1">
    <source>
        <dbReference type="ARBA" id="ARBA00001917"/>
    </source>
</evidence>
<comment type="catalytic activity">
    <reaction evidence="9">
        <text>5,6-dihydrouridine(20a) in tRNA + NAD(+) = uridine(20a) in tRNA + NADH + H(+)</text>
        <dbReference type="Rhea" id="RHEA:53348"/>
        <dbReference type="Rhea" id="RHEA-COMP:13535"/>
        <dbReference type="Rhea" id="RHEA-COMP:13536"/>
        <dbReference type="ChEBI" id="CHEBI:15378"/>
        <dbReference type="ChEBI" id="CHEBI:57540"/>
        <dbReference type="ChEBI" id="CHEBI:57945"/>
        <dbReference type="ChEBI" id="CHEBI:65315"/>
        <dbReference type="ChEBI" id="CHEBI:74443"/>
    </reaction>
</comment>
<dbReference type="HAMAP" id="MF_02041">
    <property type="entry name" value="DusA_subfam"/>
    <property type="match status" value="1"/>
</dbReference>
<evidence type="ECO:0000256" key="11">
    <source>
        <dbReference type="PIRSR" id="PIRSR006621-1"/>
    </source>
</evidence>
<evidence type="ECO:0000256" key="3">
    <source>
        <dbReference type="ARBA" id="ARBA00022630"/>
    </source>
</evidence>
<dbReference type="InterPro" id="IPR013785">
    <property type="entry name" value="Aldolase_TIM"/>
</dbReference>
<evidence type="ECO:0000313" key="15">
    <source>
        <dbReference type="Proteomes" id="UP000664096"/>
    </source>
</evidence>
<dbReference type="PANTHER" id="PTHR42907">
    <property type="entry name" value="FMN-LINKED OXIDOREDUCTASES SUPERFAMILY PROTEIN"/>
    <property type="match status" value="1"/>
</dbReference>
<keyword evidence="4 9" id="KW-0288">FMN</keyword>
<dbReference type="Gene3D" id="1.20.120.1460">
    <property type="match status" value="1"/>
</dbReference>
<feature type="binding site" evidence="9 12">
    <location>
        <position position="207"/>
    </location>
    <ligand>
        <name>FMN</name>
        <dbReference type="ChEBI" id="CHEBI:58210"/>
    </ligand>
</feature>
<keyword evidence="8 9" id="KW-0560">Oxidoreductase</keyword>
<sequence length="373" mass="41387">MGILLGTLYQVQRRNRRIWYRIGRNETKVRRIQVTDKIKKQDLSLASRLSVAPMMEWTDRHCRAFHRQLSSQALLYTEMVTTGAVIHGDREHLLGFSEPEHPIACQLGGSEPQDMAEAARIVEGFGYDEVNINVGCPSDRVQSGRFGACLMREPETVAACVEAMKAAISVPVTVKCRIGVDDQNPEEALDRMADAAFGAGADALWVHARKAWLQGLSPKENRDVPPLDYDRVLRLKARLPEKFIGLNGGLETLDQAEPYLETLDGVMFGRAAYHTPQILGEVDRRLYGQDTADVTPWQAVRAHMSYLDEQLGKGVKLARMTRHMLGLFHGRPGARTWRRILTVEAIKPGAGLEVVERALAAVSPSGAELAAAE</sequence>
<feature type="domain" description="DUS-like FMN-binding" evidence="13">
    <location>
        <begin position="51"/>
        <end position="342"/>
    </location>
</feature>
<evidence type="ECO:0000256" key="7">
    <source>
        <dbReference type="ARBA" id="ARBA00022884"/>
    </source>
</evidence>
<name>A0A939EBQ1_9HYPH</name>
<dbReference type="Gene3D" id="3.20.20.70">
    <property type="entry name" value="Aldolase class I"/>
    <property type="match status" value="1"/>
</dbReference>
<comment type="caution">
    <text evidence="14">The sequence shown here is derived from an EMBL/GenBank/DDBJ whole genome shotgun (WGS) entry which is preliminary data.</text>
</comment>
<comment type="catalytic activity">
    <reaction evidence="9">
        <text>5,6-dihydrouridine(20a) in tRNA + NADP(+) = uridine(20a) in tRNA + NADPH + H(+)</text>
        <dbReference type="Rhea" id="RHEA:53344"/>
        <dbReference type="Rhea" id="RHEA-COMP:13535"/>
        <dbReference type="Rhea" id="RHEA-COMP:13536"/>
        <dbReference type="ChEBI" id="CHEBI:15378"/>
        <dbReference type="ChEBI" id="CHEBI:57783"/>
        <dbReference type="ChEBI" id="CHEBI:58349"/>
        <dbReference type="ChEBI" id="CHEBI:65315"/>
        <dbReference type="ChEBI" id="CHEBI:74443"/>
    </reaction>
</comment>
<feature type="site" description="Interacts with tRNA; defines subfamily-specific binding signature" evidence="9">
    <location>
        <position position="335"/>
    </location>
</feature>
<feature type="binding site" evidence="9 12">
    <location>
        <position position="106"/>
    </location>
    <ligand>
        <name>FMN</name>
        <dbReference type="ChEBI" id="CHEBI:58210"/>
    </ligand>
</feature>
<evidence type="ECO:0000259" key="13">
    <source>
        <dbReference type="Pfam" id="PF01207"/>
    </source>
</evidence>
<evidence type="ECO:0000256" key="8">
    <source>
        <dbReference type="ARBA" id="ARBA00023002"/>
    </source>
</evidence>
<dbReference type="NCBIfam" id="TIGR00742">
    <property type="entry name" value="yjbN"/>
    <property type="match status" value="1"/>
</dbReference>
<feature type="site" description="Interacts with tRNA; defines subfamily-specific binding signature" evidence="9">
    <location>
        <position position="219"/>
    </location>
</feature>
<accession>A0A939EBQ1</accession>
<evidence type="ECO:0000256" key="2">
    <source>
        <dbReference type="ARBA" id="ARBA00022555"/>
    </source>
</evidence>
<keyword evidence="6 9" id="KW-0521">NADP</keyword>
<feature type="site" description="Interacts with tRNA; defines subfamily-specific binding signature" evidence="9">
    <location>
        <position position="338"/>
    </location>
</feature>
<keyword evidence="12" id="KW-0547">Nucleotide-binding</keyword>
<comment type="similarity">
    <text evidence="9">Belongs to the Dus family. DusA subfamily.</text>
</comment>
<evidence type="ECO:0000313" key="14">
    <source>
        <dbReference type="EMBL" id="MBN9670262.1"/>
    </source>
</evidence>
<dbReference type="GO" id="GO:0102264">
    <property type="term" value="F:tRNA-dihydrouridine20 synthase activity"/>
    <property type="evidence" value="ECO:0007669"/>
    <property type="project" value="UniProtKB-EC"/>
</dbReference>
<evidence type="ECO:0000256" key="6">
    <source>
        <dbReference type="ARBA" id="ARBA00022857"/>
    </source>
</evidence>
<dbReference type="EC" id="1.3.1.91" evidence="9"/>
<feature type="binding site" evidence="9 12">
    <location>
        <begin position="53"/>
        <end position="55"/>
    </location>
    <ligand>
        <name>FMN</name>
        <dbReference type="ChEBI" id="CHEBI:58210"/>
    </ligand>
</feature>
<feature type="binding site" evidence="9 12">
    <location>
        <begin position="247"/>
        <end position="249"/>
    </location>
    <ligand>
        <name>FMN</name>
        <dbReference type="ChEBI" id="CHEBI:58210"/>
    </ligand>
</feature>
<dbReference type="CDD" id="cd02801">
    <property type="entry name" value="DUS_like_FMN"/>
    <property type="match status" value="1"/>
</dbReference>
<dbReference type="PROSITE" id="PS01136">
    <property type="entry name" value="UPF0034"/>
    <property type="match status" value="1"/>
</dbReference>
<keyword evidence="5 9" id="KW-0819">tRNA processing</keyword>
<keyword evidence="7 9" id="KW-0694">RNA-binding</keyword>
<evidence type="ECO:0000256" key="12">
    <source>
        <dbReference type="PIRSR" id="PIRSR006621-2"/>
    </source>
</evidence>